<evidence type="ECO:0000313" key="1">
    <source>
        <dbReference type="EMBL" id="KPV45715.1"/>
    </source>
</evidence>
<dbReference type="SUPFAM" id="SSF53474">
    <property type="entry name" value="alpha/beta-Hydrolases"/>
    <property type="match status" value="1"/>
</dbReference>
<accession>A0A0P9CJ85</accession>
<proteinExistence type="predicted"/>
<name>A0A0P9CJ85_9BACL</name>
<sequence length="247" mass="28364">MSDPQYTRRVIETHTLQSAHLGEDRTLKIYLPPGYTEHPEARYPVVYCHDGLEFFTHGRIATICNKLILEGKLNPLFIVGIEVHKQTRNDDYGPDGARHDAYTAFVAKECVPFVEGRYRVSDDPYHRFMAGISLGAAASLSLHLRYPELFRRLLLFSGAFYDTSRELVRRESFLNDLTAYMVVGRQETGVDTTAGPYDFYQANQTMRDLLRARSADVTYKESDGTHIWGFWQKEIPDALEFLQRTLA</sequence>
<dbReference type="Proteomes" id="UP000050482">
    <property type="component" value="Unassembled WGS sequence"/>
</dbReference>
<dbReference type="PATRIC" id="fig|471514.4.peg.68"/>
<dbReference type="Gene3D" id="3.40.50.1820">
    <property type="entry name" value="alpha/beta hydrolase"/>
    <property type="match status" value="1"/>
</dbReference>
<dbReference type="PANTHER" id="PTHR48098">
    <property type="entry name" value="ENTEROCHELIN ESTERASE-RELATED"/>
    <property type="match status" value="1"/>
</dbReference>
<dbReference type="AlphaFoldDB" id="A0A0P9CJ85"/>
<dbReference type="InterPro" id="IPR000801">
    <property type="entry name" value="Esterase-like"/>
</dbReference>
<dbReference type="EMBL" id="LJCO01000008">
    <property type="protein sequence ID" value="KPV45715.1"/>
    <property type="molecule type" value="Genomic_DNA"/>
</dbReference>
<dbReference type="InterPro" id="IPR029058">
    <property type="entry name" value="AB_hydrolase_fold"/>
</dbReference>
<organism evidence="1 2">
    <name type="scientific">Alicyclobacillus ferrooxydans</name>
    <dbReference type="NCBI Taxonomy" id="471514"/>
    <lineage>
        <taxon>Bacteria</taxon>
        <taxon>Bacillati</taxon>
        <taxon>Bacillota</taxon>
        <taxon>Bacilli</taxon>
        <taxon>Bacillales</taxon>
        <taxon>Alicyclobacillaceae</taxon>
        <taxon>Alicyclobacillus</taxon>
    </lineage>
</organism>
<comment type="caution">
    <text evidence="1">The sequence shown here is derived from an EMBL/GenBank/DDBJ whole genome shotgun (WGS) entry which is preliminary data.</text>
</comment>
<dbReference type="Pfam" id="PF00756">
    <property type="entry name" value="Esterase"/>
    <property type="match status" value="1"/>
</dbReference>
<reference evidence="1 2" key="1">
    <citation type="submission" date="2015-09" db="EMBL/GenBank/DDBJ databases">
        <title>Draft genome sequence of Alicyclobacillus ferrooxydans DSM 22381.</title>
        <authorList>
            <person name="Hemp J."/>
        </authorList>
    </citation>
    <scope>NUCLEOTIDE SEQUENCE [LARGE SCALE GENOMIC DNA]</scope>
    <source>
        <strain evidence="1 2">TC-34</strain>
    </source>
</reference>
<dbReference type="PANTHER" id="PTHR48098:SF3">
    <property type="entry name" value="IRON(III) ENTEROBACTIN ESTERASE"/>
    <property type="match status" value="1"/>
</dbReference>
<keyword evidence="2" id="KW-1185">Reference proteome</keyword>
<evidence type="ECO:0000313" key="2">
    <source>
        <dbReference type="Proteomes" id="UP000050482"/>
    </source>
</evidence>
<protein>
    <recommendedName>
        <fullName evidence="3">Enterochelin esterase</fullName>
    </recommendedName>
</protein>
<dbReference type="InterPro" id="IPR050583">
    <property type="entry name" value="Mycobacterial_A85_antigen"/>
</dbReference>
<evidence type="ECO:0008006" key="3">
    <source>
        <dbReference type="Google" id="ProtNLM"/>
    </source>
</evidence>
<dbReference type="STRING" id="471514.AN477_00495"/>
<gene>
    <name evidence="1" type="ORF">AN477_00495</name>
</gene>